<sequence length="48" mass="5742">MTILTNNNLLSPKNIQNTKKIITNKKIRIYFLLLVHSMIKYNSFYFAH</sequence>
<gene>
    <name evidence="2" type="ORF">Cop2CBH44_12790</name>
</gene>
<accession>A0A7G1HTG1</accession>
<protein>
    <submittedName>
        <fullName evidence="2">Uncharacterized protein</fullName>
    </submittedName>
</protein>
<keyword evidence="1" id="KW-1133">Transmembrane helix</keyword>
<evidence type="ECO:0000313" key="2">
    <source>
        <dbReference type="EMBL" id="BCI62926.1"/>
    </source>
</evidence>
<dbReference type="EMBL" id="AP023322">
    <property type="protein sequence ID" value="BCI62926.1"/>
    <property type="molecule type" value="Genomic_DNA"/>
</dbReference>
<reference evidence="3" key="1">
    <citation type="submission" date="2020-07" db="EMBL/GenBank/DDBJ databases">
        <title>Complete genome sequencing of Coprobacter sp. strain 2CBH44.</title>
        <authorList>
            <person name="Sakamoto M."/>
            <person name="Murakami T."/>
            <person name="Mori H."/>
        </authorList>
    </citation>
    <scope>NUCLEOTIDE SEQUENCE [LARGE SCALE GENOMIC DNA]</scope>
    <source>
        <strain evidence="3">2CBH44</strain>
    </source>
</reference>
<feature type="transmembrane region" description="Helical" evidence="1">
    <location>
        <begin position="29"/>
        <end position="47"/>
    </location>
</feature>
<evidence type="ECO:0000256" key="1">
    <source>
        <dbReference type="SAM" id="Phobius"/>
    </source>
</evidence>
<keyword evidence="1" id="KW-0472">Membrane</keyword>
<name>A0A7G1HTG1_9BACT</name>
<evidence type="ECO:0000313" key="3">
    <source>
        <dbReference type="Proteomes" id="UP000594042"/>
    </source>
</evidence>
<keyword evidence="1" id="KW-0812">Transmembrane</keyword>
<organism evidence="2 3">
    <name type="scientific">Coprobacter secundus subsp. similis</name>
    <dbReference type="NCBI Taxonomy" id="2751153"/>
    <lineage>
        <taxon>Bacteria</taxon>
        <taxon>Pseudomonadati</taxon>
        <taxon>Bacteroidota</taxon>
        <taxon>Bacteroidia</taxon>
        <taxon>Bacteroidales</taxon>
        <taxon>Barnesiellaceae</taxon>
        <taxon>Coprobacter</taxon>
    </lineage>
</organism>
<proteinExistence type="predicted"/>
<dbReference type="Proteomes" id="UP000594042">
    <property type="component" value="Chromosome"/>
</dbReference>
<keyword evidence="3" id="KW-1185">Reference proteome</keyword>
<dbReference type="KEGG" id="copr:Cop2CBH44_12790"/>
<dbReference type="AlphaFoldDB" id="A0A7G1HTG1"/>